<dbReference type="EMBL" id="JAUEPO010000002">
    <property type="protein sequence ID" value="KAK3331874.1"/>
    <property type="molecule type" value="Genomic_DNA"/>
</dbReference>
<gene>
    <name evidence="3" type="ORF">B0T19DRAFT_87841</name>
</gene>
<dbReference type="SUPFAM" id="SSF57850">
    <property type="entry name" value="RING/U-box"/>
    <property type="match status" value="1"/>
</dbReference>
<proteinExistence type="inferred from homology"/>
<feature type="region of interest" description="Disordered" evidence="2">
    <location>
        <begin position="215"/>
        <end position="268"/>
    </location>
</feature>
<dbReference type="CDD" id="cd16653">
    <property type="entry name" value="RING-like_Rtf2"/>
    <property type="match status" value="1"/>
</dbReference>
<reference evidence="3" key="2">
    <citation type="submission" date="2023-06" db="EMBL/GenBank/DDBJ databases">
        <authorList>
            <consortium name="Lawrence Berkeley National Laboratory"/>
            <person name="Haridas S."/>
            <person name="Hensen N."/>
            <person name="Bonometti L."/>
            <person name="Westerberg I."/>
            <person name="Brannstrom I.O."/>
            <person name="Guillou S."/>
            <person name="Cros-Aarteil S."/>
            <person name="Calhoun S."/>
            <person name="Kuo A."/>
            <person name="Mondo S."/>
            <person name="Pangilinan J."/>
            <person name="Riley R."/>
            <person name="Labutti K."/>
            <person name="Andreopoulos B."/>
            <person name="Lipzen A."/>
            <person name="Chen C."/>
            <person name="Yanf M."/>
            <person name="Daum C."/>
            <person name="Ng V."/>
            <person name="Clum A."/>
            <person name="Steindorff A."/>
            <person name="Ohm R."/>
            <person name="Martin F."/>
            <person name="Silar P."/>
            <person name="Natvig D."/>
            <person name="Lalanne C."/>
            <person name="Gautier V."/>
            <person name="Ament-Velasquez S.L."/>
            <person name="Kruys A."/>
            <person name="Hutchinson M.I."/>
            <person name="Powell A.J."/>
            <person name="Barry K."/>
            <person name="Miller A.N."/>
            <person name="Grigoriev I.V."/>
            <person name="Debuchy R."/>
            <person name="Gladieux P."/>
            <person name="Thoren M.H."/>
            <person name="Johannesson H."/>
        </authorList>
    </citation>
    <scope>NUCLEOTIDE SEQUENCE</scope>
    <source>
        <strain evidence="3">SMH4131-1</strain>
    </source>
</reference>
<evidence type="ECO:0000313" key="4">
    <source>
        <dbReference type="Proteomes" id="UP001286456"/>
    </source>
</evidence>
<name>A0AAE0IVF7_9PEZI</name>
<dbReference type="GO" id="GO:0005634">
    <property type="term" value="C:nucleus"/>
    <property type="evidence" value="ECO:0007669"/>
    <property type="project" value="TreeGrafter"/>
</dbReference>
<feature type="compositionally biased region" description="Polar residues" evidence="2">
    <location>
        <begin position="253"/>
        <end position="268"/>
    </location>
</feature>
<dbReference type="PANTHER" id="PTHR12775">
    <property type="entry name" value="PROTEIN C20ORF43 HOMOLOG"/>
    <property type="match status" value="1"/>
</dbReference>
<dbReference type="InterPro" id="IPR006735">
    <property type="entry name" value="Rtf2"/>
</dbReference>
<dbReference type="PANTHER" id="PTHR12775:SF0">
    <property type="entry name" value="REPLICATION TERMINATION FACTOR 2"/>
    <property type="match status" value="1"/>
</dbReference>
<dbReference type="GO" id="GO:0006274">
    <property type="term" value="P:DNA replication termination"/>
    <property type="evidence" value="ECO:0007669"/>
    <property type="project" value="TreeGrafter"/>
</dbReference>
<evidence type="ECO:0000256" key="1">
    <source>
        <dbReference type="ARBA" id="ARBA00009885"/>
    </source>
</evidence>
<reference evidence="3" key="1">
    <citation type="journal article" date="2023" name="Mol. Phylogenet. Evol.">
        <title>Genome-scale phylogeny and comparative genomics of the fungal order Sordariales.</title>
        <authorList>
            <person name="Hensen N."/>
            <person name="Bonometti L."/>
            <person name="Westerberg I."/>
            <person name="Brannstrom I.O."/>
            <person name="Guillou S."/>
            <person name="Cros-Aarteil S."/>
            <person name="Calhoun S."/>
            <person name="Haridas S."/>
            <person name="Kuo A."/>
            <person name="Mondo S."/>
            <person name="Pangilinan J."/>
            <person name="Riley R."/>
            <person name="LaButti K."/>
            <person name="Andreopoulos B."/>
            <person name="Lipzen A."/>
            <person name="Chen C."/>
            <person name="Yan M."/>
            <person name="Daum C."/>
            <person name="Ng V."/>
            <person name="Clum A."/>
            <person name="Steindorff A."/>
            <person name="Ohm R.A."/>
            <person name="Martin F."/>
            <person name="Silar P."/>
            <person name="Natvig D.O."/>
            <person name="Lalanne C."/>
            <person name="Gautier V."/>
            <person name="Ament-Velasquez S.L."/>
            <person name="Kruys A."/>
            <person name="Hutchinson M.I."/>
            <person name="Powell A.J."/>
            <person name="Barry K."/>
            <person name="Miller A.N."/>
            <person name="Grigoriev I.V."/>
            <person name="Debuchy R."/>
            <person name="Gladieux P."/>
            <person name="Hiltunen Thoren M."/>
            <person name="Johannesson H."/>
        </authorList>
    </citation>
    <scope>NUCLEOTIDE SEQUENCE</scope>
    <source>
        <strain evidence="3">SMH4131-1</strain>
    </source>
</reference>
<sequence length="296" mass="32363">MGNDGGSIPTRRELVKNAARNPTVSELKATAHESLAHAWSFDPLTSEPIDLESVVSDWRGRLYNYESILKALIPRDDGDDGNKDNNDATPPPALVNGESPELGFASTSIKSLRDIVKLKFKRHAPPGVKEKEVWACPVSLRELGPSTKSIYLVPCGHVFAEIAMKQLQEGDTACPECSEQFKTEDVIPILPTDKADIQRLTARLEDLKARGLTHSLKKEKSANKKKKRKADDEANGDDAGKTKKDGEKASKVPKTSKSDIASRVSGINNAMTASLTARVLAEQEERNKKRRLAAAN</sequence>
<dbReference type="Gene3D" id="3.30.40.10">
    <property type="entry name" value="Zinc/RING finger domain, C3HC4 (zinc finger)"/>
    <property type="match status" value="1"/>
</dbReference>
<dbReference type="AlphaFoldDB" id="A0AAE0IVF7"/>
<keyword evidence="4" id="KW-1185">Reference proteome</keyword>
<protein>
    <submittedName>
        <fullName evidence="3">Rtf2 RING-finger-domain-containing protein</fullName>
    </submittedName>
</protein>
<organism evidence="3 4">
    <name type="scientific">Cercophora scortea</name>
    <dbReference type="NCBI Taxonomy" id="314031"/>
    <lineage>
        <taxon>Eukaryota</taxon>
        <taxon>Fungi</taxon>
        <taxon>Dikarya</taxon>
        <taxon>Ascomycota</taxon>
        <taxon>Pezizomycotina</taxon>
        <taxon>Sordariomycetes</taxon>
        <taxon>Sordariomycetidae</taxon>
        <taxon>Sordariales</taxon>
        <taxon>Lasiosphaeriaceae</taxon>
        <taxon>Cercophora</taxon>
    </lineage>
</organism>
<feature type="region of interest" description="Disordered" evidence="2">
    <location>
        <begin position="74"/>
        <end position="100"/>
    </location>
</feature>
<evidence type="ECO:0000313" key="3">
    <source>
        <dbReference type="EMBL" id="KAK3331874.1"/>
    </source>
</evidence>
<evidence type="ECO:0000256" key="2">
    <source>
        <dbReference type="SAM" id="MobiDB-lite"/>
    </source>
</evidence>
<dbReference type="InterPro" id="IPR027799">
    <property type="entry name" value="Rtf2_RING-finger"/>
</dbReference>
<accession>A0AAE0IVF7</accession>
<comment type="caution">
    <text evidence="3">The sequence shown here is derived from an EMBL/GenBank/DDBJ whole genome shotgun (WGS) entry which is preliminary data.</text>
</comment>
<feature type="compositionally biased region" description="Basic and acidic residues" evidence="2">
    <location>
        <begin position="74"/>
        <end position="86"/>
    </location>
</feature>
<feature type="compositionally biased region" description="Basic and acidic residues" evidence="2">
    <location>
        <begin position="238"/>
        <end position="250"/>
    </location>
</feature>
<comment type="similarity">
    <text evidence="1">Belongs to the rtf2 family.</text>
</comment>
<dbReference type="Proteomes" id="UP001286456">
    <property type="component" value="Unassembled WGS sequence"/>
</dbReference>
<dbReference type="Pfam" id="PF04641">
    <property type="entry name" value="Rtf2"/>
    <property type="match status" value="1"/>
</dbReference>
<dbReference type="InterPro" id="IPR013083">
    <property type="entry name" value="Znf_RING/FYVE/PHD"/>
</dbReference>